<comment type="caution">
    <text evidence="2">The sequence shown here is derived from an EMBL/GenBank/DDBJ whole genome shotgun (WGS) entry which is preliminary data.</text>
</comment>
<feature type="region of interest" description="Disordered" evidence="1">
    <location>
        <begin position="37"/>
        <end position="76"/>
    </location>
</feature>
<evidence type="ECO:0000256" key="1">
    <source>
        <dbReference type="SAM" id="MobiDB-lite"/>
    </source>
</evidence>
<organism evidence="2 3">
    <name type="scientific">Trypanosoma rangeli SC58</name>
    <dbReference type="NCBI Taxonomy" id="429131"/>
    <lineage>
        <taxon>Eukaryota</taxon>
        <taxon>Discoba</taxon>
        <taxon>Euglenozoa</taxon>
        <taxon>Kinetoplastea</taxon>
        <taxon>Metakinetoplastina</taxon>
        <taxon>Trypanosomatida</taxon>
        <taxon>Trypanosomatidae</taxon>
        <taxon>Trypanosoma</taxon>
        <taxon>Herpetosoma</taxon>
    </lineage>
</organism>
<sequence>MGGGRRTTAALAAPTTFAAVRLRRILHLAMQQQSRHCSSSTTAITSSSSARQKFHYRPHQLSGKGRGSANSGLEASSTMTASSSMQLSLDLLAPPSTLTVDAAVEYMAALRGLHRSLGVAPSSSRVRWQAREFLLRGMPSPNAKESQVIWTLTEELACAIIVSCAYFEVSISECTYGAESIEFLQGIWHTRLQQPSTSLLMCTCDEAVLLGRLTMAVLELLVNRILHVEIDDYELLSKLLCEALLPAVMRVLQDDAIFSSPMAGEGEARSELTAAQATAFTVLLSSLTKAAVTQWARPSGESEGVVLFATPADLPRLLEDAPRLPHAVQVAVPALPPAKLARVVFNYASGLTPSQVRESALPLLRFFTLTQCVPLFVAPHDACVQYDGDNDSNGGDAQETHTASLVKSITRVLQASLEHRTVFVSHQVANITSIYARILLFSPRDPEKEVGRDGTALVVASASWLMFESLMMGLRRNILYHVGPLSPIVVMPQLCECVTLFARKYLFSDMAALLNALSKIFRVVCEHHSHMGTRQRQRQQHVRLDKGNAVGSRFERRRTTASAVITNDASADAGHLSTAPSSPLPPSLLTGAFFVGNDDIAEIEGELEVLLDACVAVMERHLLASCNSRQVFVAKSSVHPLAAHLSSRDGGSTVVREETGVALAGVGASQAKTLGGRSRRLKRTVSSRELVMIAEGVHALSWRPFMAFQERLLTLLSSHVGQMEATPFEYACLVRFVLRAPPVPPSVIFHSVGDRLKRLIHAEAVTVVSSKGEGCGDVQQSIAIVASAEEKGEAASSRARVVIAAAHARSLCDTPLALYDACAVVFAFAQKLKKSALPLLHDLLVRCGQRVTSASESPPGLCNDSATSAALAMFVASATWVLHHATPISSEDHALTFIAASRDHAAHILAARTSEEASHAATAFLPFRELAYACMMLEFSCDSRCEAPLTQLRRALREAYMACGSRCDSMEVAQFLADYLAIPSLAMSYGDSVTAPNAGREGAALLQLSPWMIHSLQLRQRLASNTRLPLVMFTPFLGDGSDKVTRILHVTRLYCRTFATLVTTLRLLRAANVELLREDAVLEVVLRKVAQLTRRTARPLELFQFFELYGDCPQVVAACLSELLPEARCFGAVNAFVPIVQVNAAVRAVRRLQLRELRRRWFAAMTPLIVYAVSSSREPLDVVLELTECIGNDDPELLQSVLKSSASMQMIHETFSYTVAGDVLLRLLLQLQNANAAHPTVRCLHVAARKLLQRSNIYIPLEQLAQAMLLPSLEGTTLGRRLKKLFVFRVTTLLGLTRSRASHGKGLPETKCNEGRPTTTERHSHWDESLNHLELEHWMTFLRFSHLGEPSSHRLVMTIKRDREAAAHRKGKSTGSASANGENASAAAAAATVSCGEGAALPIGEKPEEHAGSNEVGETDDRRYRSLAYFYAFSDHTILCLRRSLGAFHFIAFVCELLRQALCLPPVAASVRESASEECRFMYDGSASPLSDERVWPFVRLAAGLVDEMSADLGGFLRREPEERRRLRHCEGENAPTGSMEEGAEVVLNVGAVLEFLRLLDIYDPLRRERRLLPPLPQPSFPTWSPQSSLSCAALNVFDDTVQIPQRHLYRVLLQVPQYWGKVTPSATPADTPRVRLQNISSVFDYCSAPTEFDLPFGPSDTSMEAHRCLSNIFGADRPLITDVWLPLTALQSQQQWIDRCVKGLLFEALMRCLVRDGEALAATRTRFAALGPRDLACVAQTCLRGDTWNAMGNDGHNCRDGDARRRSREAEAVSALELLTDMLPSATAEDIHDIVVVLLPPPSAGVRRHGGDGSASCAPLHGELAEVRRFLAHVAVVMGNDTERFPLPLLYSILLRLHEPHRLIAPAAAQMMLANLHASDDAIKQQPPLENEDEAEAEAERGDGEHVLEETVGGPSRHRCHTATIALLRSVVSSTSSWP</sequence>
<name>A0A061IV76_TRYRA</name>
<feature type="region of interest" description="Disordered" evidence="1">
    <location>
        <begin position="1301"/>
        <end position="1324"/>
    </location>
</feature>
<evidence type="ECO:0000313" key="3">
    <source>
        <dbReference type="Proteomes" id="UP000031737"/>
    </source>
</evidence>
<dbReference type="Proteomes" id="UP000031737">
    <property type="component" value="Unassembled WGS sequence"/>
</dbReference>
<dbReference type="VEuPathDB" id="TriTrypDB:TRSC58_05284"/>
<gene>
    <name evidence="2" type="ORF">TRSC58_05284</name>
</gene>
<feature type="compositionally biased region" description="Basic and acidic residues" evidence="1">
    <location>
        <begin position="1306"/>
        <end position="1324"/>
    </location>
</feature>
<accession>A0A061IV76</accession>
<feature type="region of interest" description="Disordered" evidence="1">
    <location>
        <begin position="1888"/>
        <end position="1917"/>
    </location>
</feature>
<feature type="compositionally biased region" description="Basic and acidic residues" evidence="1">
    <location>
        <begin position="1899"/>
        <end position="1910"/>
    </location>
</feature>
<proteinExistence type="predicted"/>
<dbReference type="EMBL" id="AUPL01005284">
    <property type="protein sequence ID" value="ESL07033.1"/>
    <property type="molecule type" value="Genomic_DNA"/>
</dbReference>
<feature type="compositionally biased region" description="Low complexity" evidence="1">
    <location>
        <begin position="38"/>
        <end position="50"/>
    </location>
</feature>
<dbReference type="OrthoDB" id="252673at2759"/>
<protein>
    <submittedName>
        <fullName evidence="2">Uncharacterized protein</fullName>
    </submittedName>
</protein>
<reference evidence="2 3" key="1">
    <citation type="submission" date="2013-07" db="EMBL/GenBank/DDBJ databases">
        <authorList>
            <person name="Stoco P.H."/>
            <person name="Wagner G."/>
            <person name="Gerber A."/>
            <person name="Zaha A."/>
            <person name="Thompson C."/>
            <person name="Bartholomeu D.C."/>
            <person name="Luckemeyer D.D."/>
            <person name="Bahia D."/>
            <person name="Loreto E."/>
            <person name="Prestes E.B."/>
            <person name="Lima F.M."/>
            <person name="Rodrigues-Luiz G."/>
            <person name="Vallejo G.A."/>
            <person name="Filho J.F."/>
            <person name="Monteiro K.M."/>
            <person name="Tyler K.M."/>
            <person name="de Almeida L.G."/>
            <person name="Ortiz M.F."/>
            <person name="Siervo M.A."/>
            <person name="de Moraes M.H."/>
            <person name="Cunha O.L."/>
            <person name="Mendonca-Neto R."/>
            <person name="Silva R."/>
            <person name="Teixeira S.M."/>
            <person name="Murta S.M."/>
            <person name="Sincero T.C."/>
            <person name="Mendes T.A."/>
            <person name="Urmenyi T.P."/>
            <person name="Silva V.G."/>
            <person name="da Rocha W.D."/>
            <person name="Andersson B."/>
            <person name="Romanha A.J."/>
            <person name="Steindel M."/>
            <person name="de Vasconcelos A.T."/>
            <person name="Grisard E.C."/>
        </authorList>
    </citation>
    <scope>NUCLEOTIDE SEQUENCE [LARGE SCALE GENOMIC DNA]</scope>
    <source>
        <strain evidence="2 3">SC58</strain>
    </source>
</reference>
<keyword evidence="3" id="KW-1185">Reference proteome</keyword>
<evidence type="ECO:0000313" key="2">
    <source>
        <dbReference type="EMBL" id="ESL07033.1"/>
    </source>
</evidence>